<dbReference type="PANTHER" id="PTHR43095:SF2">
    <property type="entry name" value="GLUCONOKINASE"/>
    <property type="match status" value="1"/>
</dbReference>
<dbReference type="PROSITE" id="PS00933">
    <property type="entry name" value="FGGY_KINASES_1"/>
    <property type="match status" value="1"/>
</dbReference>
<sequence length="488" mass="54101">MVYAGLDVGTSGCKGGLVNEKGDVLASAYRGYSFEMPRPGYVELNPETVWQAVRETLKELGTKCRDIGWISVSSIGEALVILDEKDDVLMNGMTYLDSRGDDTLSDICSRFDEEELFFRTGVPLNPMYSLNKILWLKEHRPSVIDNSSKIFLFGDYIGYMLTGERMIDPSSASRTMLFDAIDLKWSKEVGERFQIPLDRFSEVRPTGTSMGKIRKSIASELNLSGDVKVVLGCHDQCSAMLGAGAAAAGDIIAGEGSTESINLVVDKENITGDFYKKKVIFEPYVEKGKYLVPVGQLSHGSSIRWFIREIGHQSDELGKSYEEADEGCAPDSGELYFLPYMSKVKSQDAGNKALGVFIGLEMATKYSQMYRALLEGLCFETKKSFERLESLKLPIHKITATGGCTKSKVLMQMKADVLGKDISLLQSADAGISGLAIVCAKADGKYGTYREAAQDFVRTGITYRPDRVYAEKYERYCEISEVIKRLYE</sequence>
<keyword evidence="8" id="KW-1185">Reference proteome</keyword>
<evidence type="ECO:0000256" key="3">
    <source>
        <dbReference type="ARBA" id="ARBA00022777"/>
    </source>
</evidence>
<dbReference type="Gene3D" id="3.30.420.40">
    <property type="match status" value="2"/>
</dbReference>
<evidence type="ECO:0000313" key="7">
    <source>
        <dbReference type="EMBL" id="XAH75056.1"/>
    </source>
</evidence>
<dbReference type="Pfam" id="PF02782">
    <property type="entry name" value="FGGY_C"/>
    <property type="match status" value="1"/>
</dbReference>
<evidence type="ECO:0000259" key="6">
    <source>
        <dbReference type="Pfam" id="PF02782"/>
    </source>
</evidence>
<evidence type="ECO:0000313" key="8">
    <source>
        <dbReference type="Proteomes" id="UP001451571"/>
    </source>
</evidence>
<accession>A0ABZ3EXT5</accession>
<feature type="domain" description="Carbohydrate kinase FGGY N-terminal" evidence="5">
    <location>
        <begin position="3"/>
        <end position="242"/>
    </location>
</feature>
<dbReference type="RefSeq" id="WP_342758623.1">
    <property type="nucleotide sequence ID" value="NZ_CP146256.1"/>
</dbReference>
<dbReference type="InterPro" id="IPR018483">
    <property type="entry name" value="Carb_kinase_FGGY_CS"/>
</dbReference>
<evidence type="ECO:0000256" key="4">
    <source>
        <dbReference type="RuleBase" id="RU003733"/>
    </source>
</evidence>
<gene>
    <name evidence="7" type="ORF">V6984_04590</name>
</gene>
<dbReference type="Proteomes" id="UP001451571">
    <property type="component" value="Chromosome"/>
</dbReference>
<dbReference type="InterPro" id="IPR000577">
    <property type="entry name" value="Carb_kinase_FGGY"/>
</dbReference>
<comment type="similarity">
    <text evidence="1 4">Belongs to the FGGY kinase family.</text>
</comment>
<keyword evidence="2 4" id="KW-0808">Transferase</keyword>
<name>A0ABZ3EXT5_9FIRM</name>
<dbReference type="InterPro" id="IPR050406">
    <property type="entry name" value="FGGY_Carb_Kinase"/>
</dbReference>
<dbReference type="Pfam" id="PF00370">
    <property type="entry name" value="FGGY_N"/>
    <property type="match status" value="1"/>
</dbReference>
<dbReference type="GO" id="GO:0016301">
    <property type="term" value="F:kinase activity"/>
    <property type="evidence" value="ECO:0007669"/>
    <property type="project" value="UniProtKB-KW"/>
</dbReference>
<evidence type="ECO:0000256" key="1">
    <source>
        <dbReference type="ARBA" id="ARBA00009156"/>
    </source>
</evidence>
<dbReference type="EMBL" id="CP146256">
    <property type="protein sequence ID" value="XAH75056.1"/>
    <property type="molecule type" value="Genomic_DNA"/>
</dbReference>
<organism evidence="7 8">
    <name type="scientific">Kineothrix sedimenti</name>
    <dbReference type="NCBI Taxonomy" id="3123317"/>
    <lineage>
        <taxon>Bacteria</taxon>
        <taxon>Bacillati</taxon>
        <taxon>Bacillota</taxon>
        <taxon>Clostridia</taxon>
        <taxon>Lachnospirales</taxon>
        <taxon>Lachnospiraceae</taxon>
        <taxon>Kineothrix</taxon>
    </lineage>
</organism>
<dbReference type="PIRSF" id="PIRSF000538">
    <property type="entry name" value="GlpK"/>
    <property type="match status" value="1"/>
</dbReference>
<dbReference type="PROSITE" id="PS00445">
    <property type="entry name" value="FGGY_KINASES_2"/>
    <property type="match status" value="1"/>
</dbReference>
<dbReference type="InterPro" id="IPR043129">
    <property type="entry name" value="ATPase_NBD"/>
</dbReference>
<reference evidence="7 8" key="1">
    <citation type="submission" date="2024-02" db="EMBL/GenBank/DDBJ databases">
        <title>Bacterial strain from lacustrine sediment.</title>
        <authorList>
            <person name="Petit C."/>
            <person name="Fadhlaoui K."/>
        </authorList>
    </citation>
    <scope>NUCLEOTIDE SEQUENCE [LARGE SCALE GENOMIC DNA]</scope>
    <source>
        <strain evidence="7 8">IPX-CK</strain>
    </source>
</reference>
<evidence type="ECO:0000259" key="5">
    <source>
        <dbReference type="Pfam" id="PF00370"/>
    </source>
</evidence>
<dbReference type="PANTHER" id="PTHR43095">
    <property type="entry name" value="SUGAR KINASE"/>
    <property type="match status" value="1"/>
</dbReference>
<dbReference type="InterPro" id="IPR018484">
    <property type="entry name" value="FGGY_N"/>
</dbReference>
<feature type="domain" description="Carbohydrate kinase FGGY C-terminal" evidence="6">
    <location>
        <begin position="283"/>
        <end position="442"/>
    </location>
</feature>
<dbReference type="InterPro" id="IPR018485">
    <property type="entry name" value="FGGY_C"/>
</dbReference>
<dbReference type="SUPFAM" id="SSF53067">
    <property type="entry name" value="Actin-like ATPase domain"/>
    <property type="match status" value="2"/>
</dbReference>
<keyword evidence="3 4" id="KW-0418">Kinase</keyword>
<protein>
    <submittedName>
        <fullName evidence="7">FGGY family carbohydrate kinase</fullName>
    </submittedName>
</protein>
<proteinExistence type="inferred from homology"/>
<dbReference type="CDD" id="cd07773">
    <property type="entry name" value="ASKHA_NBD_FGGY_FK"/>
    <property type="match status" value="1"/>
</dbReference>
<evidence type="ECO:0000256" key="2">
    <source>
        <dbReference type="ARBA" id="ARBA00022679"/>
    </source>
</evidence>